<gene>
    <name evidence="15" type="ORF">D779_2994</name>
</gene>
<evidence type="ECO:0000256" key="6">
    <source>
        <dbReference type="ARBA" id="ARBA00022729"/>
    </source>
</evidence>
<reference evidence="15 16" key="1">
    <citation type="submission" date="2012-11" db="EMBL/GenBank/DDBJ databases">
        <title>Genome assembly of Thiorhodococcus sp. AK35.</title>
        <authorList>
            <person name="Nupur N."/>
            <person name="Khatri I."/>
            <person name="Subramanian S."/>
            <person name="Pinnaka A."/>
        </authorList>
    </citation>
    <scope>NUCLEOTIDE SEQUENCE [LARGE SCALE GENOMIC DNA]</scope>
    <source>
        <strain evidence="15 16">AK35</strain>
    </source>
</reference>
<dbReference type="Gene3D" id="2.170.130.10">
    <property type="entry name" value="TonB-dependent receptor, plug domain"/>
    <property type="match status" value="1"/>
</dbReference>
<organism evidence="15 16">
    <name type="scientific">Imhoffiella purpurea</name>
    <dbReference type="NCBI Taxonomy" id="1249627"/>
    <lineage>
        <taxon>Bacteria</taxon>
        <taxon>Pseudomonadati</taxon>
        <taxon>Pseudomonadota</taxon>
        <taxon>Gammaproteobacteria</taxon>
        <taxon>Chromatiales</taxon>
        <taxon>Chromatiaceae</taxon>
        <taxon>Imhoffiella</taxon>
    </lineage>
</organism>
<evidence type="ECO:0000256" key="7">
    <source>
        <dbReference type="ARBA" id="ARBA00023077"/>
    </source>
</evidence>
<comment type="similarity">
    <text evidence="2">Belongs to the TonB-dependent receptor family. Hemoglobin/haptoglobin binding protein subfamily.</text>
</comment>
<keyword evidence="8 11" id="KW-0472">Membrane</keyword>
<evidence type="ECO:0000313" key="16">
    <source>
        <dbReference type="Proteomes" id="UP000019460"/>
    </source>
</evidence>
<dbReference type="STRING" id="1249627.D779_2994"/>
<dbReference type="GO" id="GO:0044718">
    <property type="term" value="P:siderophore transmembrane transport"/>
    <property type="evidence" value="ECO:0007669"/>
    <property type="project" value="TreeGrafter"/>
</dbReference>
<protein>
    <submittedName>
        <fullName evidence="15">TonB-dependent receptor</fullName>
    </submittedName>
</protein>
<evidence type="ECO:0000256" key="12">
    <source>
        <dbReference type="RuleBase" id="RU003357"/>
    </source>
</evidence>
<proteinExistence type="inferred from homology"/>
<dbReference type="InterPro" id="IPR000531">
    <property type="entry name" value="Beta-barrel_TonB"/>
</dbReference>
<dbReference type="eggNOG" id="COG4771">
    <property type="taxonomic scope" value="Bacteria"/>
</dbReference>
<dbReference type="EMBL" id="AONC01000048">
    <property type="protein sequence ID" value="EXJ14109.1"/>
    <property type="molecule type" value="Genomic_DNA"/>
</dbReference>
<feature type="domain" description="TonB-dependent receptor plug" evidence="14">
    <location>
        <begin position="21"/>
        <end position="123"/>
    </location>
</feature>
<evidence type="ECO:0000256" key="11">
    <source>
        <dbReference type="PROSITE-ProRule" id="PRU01360"/>
    </source>
</evidence>
<dbReference type="GO" id="GO:0015344">
    <property type="term" value="F:siderophore uptake transmembrane transporter activity"/>
    <property type="evidence" value="ECO:0007669"/>
    <property type="project" value="TreeGrafter"/>
</dbReference>
<dbReference type="InterPro" id="IPR037066">
    <property type="entry name" value="Plug_dom_sf"/>
</dbReference>
<evidence type="ECO:0000259" key="14">
    <source>
        <dbReference type="Pfam" id="PF07715"/>
    </source>
</evidence>
<comment type="subcellular location">
    <subcellularLocation>
        <location evidence="1 11">Cell outer membrane</location>
        <topology evidence="1 11">Multi-pass membrane protein</topology>
    </subcellularLocation>
</comment>
<evidence type="ECO:0000256" key="10">
    <source>
        <dbReference type="ARBA" id="ARBA00023237"/>
    </source>
</evidence>
<dbReference type="Pfam" id="PF00593">
    <property type="entry name" value="TonB_dep_Rec_b-barrel"/>
    <property type="match status" value="1"/>
</dbReference>
<dbReference type="Pfam" id="PF07715">
    <property type="entry name" value="Plug"/>
    <property type="match status" value="1"/>
</dbReference>
<dbReference type="GO" id="GO:0009279">
    <property type="term" value="C:cell outer membrane"/>
    <property type="evidence" value="ECO:0007669"/>
    <property type="project" value="UniProtKB-SubCell"/>
</dbReference>
<dbReference type="CDD" id="cd01347">
    <property type="entry name" value="ligand_gated_channel"/>
    <property type="match status" value="1"/>
</dbReference>
<evidence type="ECO:0000313" key="15">
    <source>
        <dbReference type="EMBL" id="EXJ14109.1"/>
    </source>
</evidence>
<feature type="domain" description="TonB-dependent receptor-like beta-barrel" evidence="13">
    <location>
        <begin position="218"/>
        <end position="598"/>
    </location>
</feature>
<evidence type="ECO:0000256" key="4">
    <source>
        <dbReference type="ARBA" id="ARBA00022452"/>
    </source>
</evidence>
<dbReference type="PANTHER" id="PTHR30069">
    <property type="entry name" value="TONB-DEPENDENT OUTER MEMBRANE RECEPTOR"/>
    <property type="match status" value="1"/>
</dbReference>
<sequence>MGDVALETISVTATRTPTALERQPSATQVIDRSQIERLDAQRLTDVLKIAQGVTLQKRGTRDTVSIRGFTNEQTLILIDGRRLASEPSQKFELDRITLANVERIEIVRGPASALYGADALGGVINVITRRPESNEVDWQVRCGRHEMDGGDGCDGGFHVSLMPLDTLGLSFSGTLIDQPAIDLDSGVTQIDAERLQDMAFQADWRITPSLTLGVMLKYLATDSYFDALSGSGKFNRTDEEDERTDTALTLGYDDGDRAGELQLYYSRLDKDREMRLRDSRKLQEFDEIRVEKSALDGHFTFSPLEGHRLTVGGEYRREDFRGTTIDTGKSAYWVMRDGKTATGSEADIDYYAAFVQDQWQVSPRLDLVLGGRFDASDTFDDQPTGKLGAVYRLFDAGPTQLRLKAQFAQGYRAPTVRDLYLNVTKSKFTRFGNPDLDPEHSNSFDLALEGRRGAIDGRIGFFHSEVRDLIAEETIGRRADRKPIRRYANIDEARLQGLEASLDWRGIPDLGLGLDYMYLDARDETTDARLEDRPRHRILARFDYDYRPWGLQLTLNGNYNLDELSSLSGEEESYGTWDLHFSKTLNGELDLKLGVENLLDERDDDLLLTGRYLYVGLNGYF</sequence>
<keyword evidence="6" id="KW-0732">Signal</keyword>
<keyword evidence="7 12" id="KW-0798">TonB box</keyword>
<dbReference type="Gene3D" id="2.40.170.20">
    <property type="entry name" value="TonB-dependent receptor, beta-barrel domain"/>
    <property type="match status" value="1"/>
</dbReference>
<keyword evidence="9 15" id="KW-0675">Receptor</keyword>
<keyword evidence="4 11" id="KW-1134">Transmembrane beta strand</keyword>
<dbReference type="PANTHER" id="PTHR30069:SF29">
    <property type="entry name" value="HEMOGLOBIN AND HEMOGLOBIN-HAPTOGLOBIN-BINDING PROTEIN 1-RELATED"/>
    <property type="match status" value="1"/>
</dbReference>
<evidence type="ECO:0000256" key="9">
    <source>
        <dbReference type="ARBA" id="ARBA00023170"/>
    </source>
</evidence>
<accession>W9V447</accession>
<keyword evidence="3 11" id="KW-0813">Transport</keyword>
<comment type="caution">
    <text evidence="15">The sequence shown here is derived from an EMBL/GenBank/DDBJ whole genome shotgun (WGS) entry which is preliminary data.</text>
</comment>
<dbReference type="SUPFAM" id="SSF56935">
    <property type="entry name" value="Porins"/>
    <property type="match status" value="1"/>
</dbReference>
<dbReference type="InterPro" id="IPR039426">
    <property type="entry name" value="TonB-dep_rcpt-like"/>
</dbReference>
<evidence type="ECO:0000256" key="2">
    <source>
        <dbReference type="ARBA" id="ARBA00008143"/>
    </source>
</evidence>
<evidence type="ECO:0000256" key="8">
    <source>
        <dbReference type="ARBA" id="ARBA00023136"/>
    </source>
</evidence>
<keyword evidence="16" id="KW-1185">Reference proteome</keyword>
<dbReference type="InterPro" id="IPR012910">
    <property type="entry name" value="Plug_dom"/>
</dbReference>
<keyword evidence="5 11" id="KW-0812">Transmembrane</keyword>
<name>W9V447_9GAMM</name>
<dbReference type="AlphaFoldDB" id="W9V447"/>
<evidence type="ECO:0000259" key="13">
    <source>
        <dbReference type="Pfam" id="PF00593"/>
    </source>
</evidence>
<evidence type="ECO:0000256" key="5">
    <source>
        <dbReference type="ARBA" id="ARBA00022692"/>
    </source>
</evidence>
<keyword evidence="10 11" id="KW-0998">Cell outer membrane</keyword>
<dbReference type="PROSITE" id="PS52016">
    <property type="entry name" value="TONB_DEPENDENT_REC_3"/>
    <property type="match status" value="1"/>
</dbReference>
<dbReference type="Proteomes" id="UP000019460">
    <property type="component" value="Unassembled WGS sequence"/>
</dbReference>
<dbReference type="InterPro" id="IPR036942">
    <property type="entry name" value="Beta-barrel_TonB_sf"/>
</dbReference>
<evidence type="ECO:0000256" key="3">
    <source>
        <dbReference type="ARBA" id="ARBA00022448"/>
    </source>
</evidence>
<evidence type="ECO:0000256" key="1">
    <source>
        <dbReference type="ARBA" id="ARBA00004571"/>
    </source>
</evidence>